<organism evidence="1 2">
    <name type="scientific">Paremcibacter congregatus</name>
    <dbReference type="NCBI Taxonomy" id="2043170"/>
    <lineage>
        <taxon>Bacteria</taxon>
        <taxon>Pseudomonadati</taxon>
        <taxon>Pseudomonadota</taxon>
        <taxon>Alphaproteobacteria</taxon>
        <taxon>Emcibacterales</taxon>
        <taxon>Emcibacteraceae</taxon>
        <taxon>Paremcibacter</taxon>
    </lineage>
</organism>
<reference evidence="1 2" key="1">
    <citation type="submission" date="2017-10" db="EMBL/GenBank/DDBJ databases">
        <title>Frigbacter circumglobatus gen. nov. sp. nov., isolated from sediment cultured in situ.</title>
        <authorList>
            <person name="Zhao Z."/>
        </authorList>
    </citation>
    <scope>NUCLEOTIDE SEQUENCE [LARGE SCALE GENOMIC DNA]</scope>
    <source>
        <strain evidence="1 2">ZYL</strain>
    </source>
</reference>
<keyword evidence="2" id="KW-1185">Reference proteome</keyword>
<sequence>MRAYRGAKIDEIYRTAEGRQSIRLAQPTGRARKFAGKRLKITGEDIDLNAIVQNIIARKAG</sequence>
<proteinExistence type="predicted"/>
<dbReference type="AlphaFoldDB" id="A0A2G4YRT7"/>
<gene>
    <name evidence="1" type="ORF">CRD36_09935</name>
</gene>
<evidence type="ECO:0000313" key="1">
    <source>
        <dbReference type="EMBL" id="PHZ85028.1"/>
    </source>
</evidence>
<dbReference type="Proteomes" id="UP000229730">
    <property type="component" value="Unassembled WGS sequence"/>
</dbReference>
<dbReference type="EMBL" id="PDEM01000020">
    <property type="protein sequence ID" value="PHZ85028.1"/>
    <property type="molecule type" value="Genomic_DNA"/>
</dbReference>
<protein>
    <submittedName>
        <fullName evidence="1">Uncharacterized protein</fullName>
    </submittedName>
</protein>
<name>A0A2G4YRT7_9PROT</name>
<comment type="caution">
    <text evidence="1">The sequence shown here is derived from an EMBL/GenBank/DDBJ whole genome shotgun (WGS) entry which is preliminary data.</text>
</comment>
<dbReference type="RefSeq" id="WP_099472718.1">
    <property type="nucleotide sequence ID" value="NZ_CAXBMK010000002.1"/>
</dbReference>
<accession>A0A2G4YRT7</accession>
<evidence type="ECO:0000313" key="2">
    <source>
        <dbReference type="Proteomes" id="UP000229730"/>
    </source>
</evidence>
<dbReference type="InParanoid" id="A0A2G4YRT7"/>